<evidence type="ECO:0000313" key="6">
    <source>
        <dbReference type="EMBL" id="PYC78549.1"/>
    </source>
</evidence>
<keyword evidence="2" id="KW-0808">Transferase</keyword>
<evidence type="ECO:0000256" key="1">
    <source>
        <dbReference type="ARBA" id="ARBA00022490"/>
    </source>
</evidence>
<feature type="domain" description="Beta-ketoacyl-[acyl-carrier-protein] synthase III C-terminal" evidence="4">
    <location>
        <begin position="253"/>
        <end position="320"/>
    </location>
</feature>
<dbReference type="Pfam" id="PF08545">
    <property type="entry name" value="ACP_syn_III"/>
    <property type="match status" value="1"/>
</dbReference>
<evidence type="ECO:0000256" key="3">
    <source>
        <dbReference type="ARBA" id="ARBA00023315"/>
    </source>
</evidence>
<dbReference type="InterPro" id="IPR013747">
    <property type="entry name" value="ACP_syn_III_C"/>
</dbReference>
<gene>
    <name evidence="6" type="ORF">C7C46_15670</name>
</gene>
<evidence type="ECO:0000259" key="5">
    <source>
        <dbReference type="Pfam" id="PF08545"/>
    </source>
</evidence>
<feature type="domain" description="Beta-ketoacyl-[acyl-carrier-protein] synthase III N-terminal" evidence="5">
    <location>
        <begin position="116"/>
        <end position="189"/>
    </location>
</feature>
<dbReference type="PANTHER" id="PTHR34069:SF2">
    <property type="entry name" value="BETA-KETOACYL-[ACYL-CARRIER-PROTEIN] SYNTHASE III"/>
    <property type="match status" value="1"/>
</dbReference>
<name>A0A2V4N6E0_9ACTN</name>
<dbReference type="RefSeq" id="WP_110670062.1">
    <property type="nucleotide sequence ID" value="NZ_PYBW01000049.1"/>
</dbReference>
<dbReference type="Pfam" id="PF08541">
    <property type="entry name" value="ACP_syn_III_C"/>
    <property type="match status" value="1"/>
</dbReference>
<keyword evidence="1" id="KW-0963">Cytoplasm</keyword>
<dbReference type="OrthoDB" id="2514738at2"/>
<dbReference type="GO" id="GO:0006633">
    <property type="term" value="P:fatty acid biosynthetic process"/>
    <property type="evidence" value="ECO:0007669"/>
    <property type="project" value="InterPro"/>
</dbReference>
<evidence type="ECO:0000259" key="4">
    <source>
        <dbReference type="Pfam" id="PF08541"/>
    </source>
</evidence>
<evidence type="ECO:0000313" key="7">
    <source>
        <dbReference type="Proteomes" id="UP000248039"/>
    </source>
</evidence>
<dbReference type="AlphaFoldDB" id="A0A2V4N6E0"/>
<evidence type="ECO:0000256" key="2">
    <source>
        <dbReference type="ARBA" id="ARBA00022679"/>
    </source>
</evidence>
<proteinExistence type="predicted"/>
<dbReference type="PANTHER" id="PTHR34069">
    <property type="entry name" value="3-OXOACYL-[ACYL-CARRIER-PROTEIN] SYNTHASE 3"/>
    <property type="match status" value="1"/>
</dbReference>
<reference evidence="6 7" key="1">
    <citation type="submission" date="2018-03" db="EMBL/GenBank/DDBJ databases">
        <title>Bioinformatic expansion and discovery of thiopeptide antibiotics.</title>
        <authorList>
            <person name="Schwalen C.J."/>
            <person name="Hudson G.A."/>
            <person name="Mitchell D.A."/>
        </authorList>
    </citation>
    <scope>NUCLEOTIDE SEQUENCE [LARGE SCALE GENOMIC DNA]</scope>
    <source>
        <strain evidence="6 7">ATCC 21389</strain>
    </source>
</reference>
<dbReference type="InterPro" id="IPR013751">
    <property type="entry name" value="ACP_syn_III_N"/>
</dbReference>
<dbReference type="SUPFAM" id="SSF53901">
    <property type="entry name" value="Thiolase-like"/>
    <property type="match status" value="2"/>
</dbReference>
<dbReference type="GO" id="GO:0044550">
    <property type="term" value="P:secondary metabolite biosynthetic process"/>
    <property type="evidence" value="ECO:0007669"/>
    <property type="project" value="TreeGrafter"/>
</dbReference>
<protein>
    <submittedName>
        <fullName evidence="6">3-oxoacyl-ACP synthase</fullName>
    </submittedName>
</protein>
<dbReference type="Proteomes" id="UP000248039">
    <property type="component" value="Unassembled WGS sequence"/>
</dbReference>
<organism evidence="6 7">
    <name type="scientific">Streptomyces tateyamensis</name>
    <dbReference type="NCBI Taxonomy" id="565073"/>
    <lineage>
        <taxon>Bacteria</taxon>
        <taxon>Bacillati</taxon>
        <taxon>Actinomycetota</taxon>
        <taxon>Actinomycetes</taxon>
        <taxon>Kitasatosporales</taxon>
        <taxon>Streptomycetaceae</taxon>
        <taxon>Streptomyces</taxon>
    </lineage>
</organism>
<dbReference type="Gene3D" id="3.40.47.10">
    <property type="match status" value="2"/>
</dbReference>
<comment type="caution">
    <text evidence="6">The sequence shown here is derived from an EMBL/GenBank/DDBJ whole genome shotgun (WGS) entry which is preliminary data.</text>
</comment>
<keyword evidence="7" id="KW-1185">Reference proteome</keyword>
<dbReference type="GO" id="GO:0004315">
    <property type="term" value="F:3-oxoacyl-[acyl-carrier-protein] synthase activity"/>
    <property type="evidence" value="ECO:0007669"/>
    <property type="project" value="InterPro"/>
</dbReference>
<sequence>MSQKPTYLAGVGTALPGKPVDNTELGRHFGVSDEWVDIFVGTRTRHFARDLETGEVRYRLADLCAEAGHWALESSGLSGADMDFLVVSSTTPDTLLPTTAAEVADTLQFNHLPVYQVQAGCSGAVQVLELGRSLIAAGHRHGLVIGGDVTSKHLDVRKNISRLPTDELVNYVLFGDGAGAAVLSAEPAGERVALRAVLNRFTGRGRPTGQVVDWYGAADRDTERPMLYEDYKAIEESLPQMSVEILWELLDGLGWSAADIDYLLPPQLSGRMTQRIVDHLGIEGVKEVSCVDRTGNTGNAMPFLQLAELMPQLQEKERALAIVVESSKWIKAGLALERV</sequence>
<accession>A0A2V4N6E0</accession>
<dbReference type="EMBL" id="PYBW01000049">
    <property type="protein sequence ID" value="PYC78549.1"/>
    <property type="molecule type" value="Genomic_DNA"/>
</dbReference>
<dbReference type="InterPro" id="IPR016039">
    <property type="entry name" value="Thiolase-like"/>
</dbReference>
<keyword evidence="3" id="KW-0012">Acyltransferase</keyword>